<keyword evidence="5" id="KW-1185">Reference proteome</keyword>
<dbReference type="GO" id="GO:0016491">
    <property type="term" value="F:oxidoreductase activity"/>
    <property type="evidence" value="ECO:0007669"/>
    <property type="project" value="UniProtKB-KW"/>
</dbReference>
<dbReference type="InterPro" id="IPR045312">
    <property type="entry name" value="PCBER-like"/>
</dbReference>
<dbReference type="AlphaFoldDB" id="A0A167KGX7"/>
<dbReference type="Gene3D" id="3.40.50.720">
    <property type="entry name" value="NAD(P)-binding Rossmann-like Domain"/>
    <property type="match status" value="1"/>
</dbReference>
<evidence type="ECO:0000313" key="4">
    <source>
        <dbReference type="EMBL" id="KZO94641.1"/>
    </source>
</evidence>
<reference evidence="4 5" key="1">
    <citation type="journal article" date="2016" name="Mol. Biol. Evol.">
        <title>Comparative Genomics of Early-Diverging Mushroom-Forming Fungi Provides Insights into the Origins of Lignocellulose Decay Capabilities.</title>
        <authorList>
            <person name="Nagy L.G."/>
            <person name="Riley R."/>
            <person name="Tritt A."/>
            <person name="Adam C."/>
            <person name="Daum C."/>
            <person name="Floudas D."/>
            <person name="Sun H."/>
            <person name="Yadav J.S."/>
            <person name="Pangilinan J."/>
            <person name="Larsson K.H."/>
            <person name="Matsuura K."/>
            <person name="Barry K."/>
            <person name="Labutti K."/>
            <person name="Kuo R."/>
            <person name="Ohm R.A."/>
            <person name="Bhattacharya S.S."/>
            <person name="Shirouzu T."/>
            <person name="Yoshinaga Y."/>
            <person name="Martin F.M."/>
            <person name="Grigoriev I.V."/>
            <person name="Hibbett D.S."/>
        </authorList>
    </citation>
    <scope>NUCLEOTIDE SEQUENCE [LARGE SCALE GENOMIC DNA]</scope>
    <source>
        <strain evidence="4 5">TUFC12733</strain>
    </source>
</reference>
<dbReference type="Gene3D" id="3.90.25.10">
    <property type="entry name" value="UDP-galactose 4-epimerase, domain 1"/>
    <property type="match status" value="1"/>
</dbReference>
<organism evidence="4 5">
    <name type="scientific">Calocera viscosa (strain TUFC12733)</name>
    <dbReference type="NCBI Taxonomy" id="1330018"/>
    <lineage>
        <taxon>Eukaryota</taxon>
        <taxon>Fungi</taxon>
        <taxon>Dikarya</taxon>
        <taxon>Basidiomycota</taxon>
        <taxon>Agaricomycotina</taxon>
        <taxon>Dacrymycetes</taxon>
        <taxon>Dacrymycetales</taxon>
        <taxon>Dacrymycetaceae</taxon>
        <taxon>Calocera</taxon>
    </lineage>
</organism>
<evidence type="ECO:0000313" key="5">
    <source>
        <dbReference type="Proteomes" id="UP000076738"/>
    </source>
</evidence>
<dbReference type="PANTHER" id="PTHR47706:SF11">
    <property type="entry name" value="ISOFLAVONE REDUCTASE FAMILY PROTEIN (AFU_ORTHOLOGUE AFUA_1G12510)"/>
    <property type="match status" value="1"/>
</dbReference>
<dbReference type="InterPro" id="IPR008030">
    <property type="entry name" value="NmrA-like"/>
</dbReference>
<dbReference type="SUPFAM" id="SSF51735">
    <property type="entry name" value="NAD(P)-binding Rossmann-fold domains"/>
    <property type="match status" value="1"/>
</dbReference>
<dbReference type="InterPro" id="IPR051609">
    <property type="entry name" value="NmrA/Isoflavone_reductase-like"/>
</dbReference>
<protein>
    <submittedName>
        <fullName evidence="4">NAD-binding protein</fullName>
    </submittedName>
</protein>
<keyword evidence="2" id="KW-0560">Oxidoreductase</keyword>
<dbReference type="OrthoDB" id="9974981at2759"/>
<sequence>MSGYQTFAVAGAGDIGRFIIQELLNHVSDGSVETVVALTRTSSGYDELKEQGAVFKTVDYSSHSNLVAALQGIDVVISSLSGPALSVQIPLADAAKEAGVKHFVPCEYGNPSGGKTYGIFGIKNRVRLHLLDIGLPYSQYYTGPWSDWFFNGDHAEFGFDIPNGKTILRGSGNVPISWTARVDVARYIVYVLTHLSPTELKSKPFAIEGERSTINQIIEEYEARSGKKLEITYESTEFLEKQVKEHPDDFENGFIRMLFLEWERGEGTTGTSEDVNKYWPEFNPRKVVDIILSP</sequence>
<dbReference type="CDD" id="cd05259">
    <property type="entry name" value="PCBER_SDR_a"/>
    <property type="match status" value="1"/>
</dbReference>
<gene>
    <name evidence="4" type="ORF">CALVIDRAFT_501089</name>
</gene>
<dbReference type="EMBL" id="KV417293">
    <property type="protein sequence ID" value="KZO94641.1"/>
    <property type="molecule type" value="Genomic_DNA"/>
</dbReference>
<name>A0A167KGX7_CALVF</name>
<evidence type="ECO:0000256" key="2">
    <source>
        <dbReference type="ARBA" id="ARBA00023002"/>
    </source>
</evidence>
<dbReference type="Pfam" id="PF05368">
    <property type="entry name" value="NmrA"/>
    <property type="match status" value="1"/>
</dbReference>
<dbReference type="Proteomes" id="UP000076738">
    <property type="component" value="Unassembled WGS sequence"/>
</dbReference>
<accession>A0A167KGX7</accession>
<evidence type="ECO:0000259" key="3">
    <source>
        <dbReference type="Pfam" id="PF05368"/>
    </source>
</evidence>
<proteinExistence type="predicted"/>
<keyword evidence="1" id="KW-0521">NADP</keyword>
<feature type="domain" description="NmrA-like" evidence="3">
    <location>
        <begin position="9"/>
        <end position="280"/>
    </location>
</feature>
<evidence type="ECO:0000256" key="1">
    <source>
        <dbReference type="ARBA" id="ARBA00022857"/>
    </source>
</evidence>
<dbReference type="InterPro" id="IPR036291">
    <property type="entry name" value="NAD(P)-bd_dom_sf"/>
</dbReference>
<dbReference type="STRING" id="1330018.A0A167KGX7"/>
<dbReference type="PANTHER" id="PTHR47706">
    <property type="entry name" value="NMRA-LIKE FAMILY PROTEIN"/>
    <property type="match status" value="1"/>
</dbReference>